<feature type="region of interest" description="Disordered" evidence="3">
    <location>
        <begin position="348"/>
        <end position="440"/>
    </location>
</feature>
<sequence length="839" mass="91540">MRDIQKDDIIHEDKPCIKENGENSVKNGFSSLNSHKSTNDLDRETNNLSKMVTAKMREPAEGSDEVEYTKAKQTNVDDSLTEQLEKLSLTKGNNDLSQQFENLSLSKEEDKLESCVDEEEKNELDKSEFENHDGAKKKLHPRGPNGGVGRPMISQKGYEMNMGSYYNQPMQGGKRRMDEGDDPYFKYTRPGHDMNFPQTCADMPSQYMNGYQDMGNGYTPWGGNLPSQYCNEPHIVINSQATHDFSGGTVTIKSPTTEMTQSDFVEELLNMANGDEVKNNNFDDQRKKFQLPYQQQINGCMDNQLGSNMVGSNMCNDFQLPINGYSVLADNRNEMSVGIPNVNQNVANFAPKKPEKRESYLSESDSDLERSPYSYHSHSPGSISMNSPPPSNLSGDSGIDSPLQQDMYQSASPGKPMSVGGTSPPRDMFTPPTPEAPGLSAIKNNLLDTSPCPSVDMTGIDSSYVDSHLPELKDVLDVIGEDMIRDTKKKQTQDADDSDINLKSPVTKPPQPLSPQSNVASPPMAVPVSTPSPIVITTSKPVVTTGNHMAPKIVPQPAIPAQLPPTSVSTNGIPVSGGSMVILPPPVSTTGVSNTQQVPTTSTFVVLPPNTVPASVPLAGGQQPSTIIIVPVNTPPVAQKPKPKGLRQIAPKILSSSSPNEKTSANVITNTGTKPSPATQQPKARPMAPQGNGPKQPPVNAQPRVNNLLNVARRMVAEISRQNLPFKDDEGDTYLHVAVCRTDPNMVQALLERLMREKLQGMVDVQNNKRQTPLYLATVANQAQMVAMFVKCNANPNTMAQAMSTDCRNVEVKAPIHSRSIKRPPIFENPSGITQGTRY</sequence>
<comment type="caution">
    <text evidence="4">The sequence shown here is derived from an EMBL/GenBank/DDBJ whole genome shotgun (WGS) entry which is preliminary data.</text>
</comment>
<dbReference type="SMART" id="SM00248">
    <property type="entry name" value="ANK"/>
    <property type="match status" value="2"/>
</dbReference>
<evidence type="ECO:0000313" key="4">
    <source>
        <dbReference type="EMBL" id="KAJ8316089.1"/>
    </source>
</evidence>
<keyword evidence="1" id="KW-0677">Repeat</keyword>
<evidence type="ECO:0000256" key="1">
    <source>
        <dbReference type="ARBA" id="ARBA00022737"/>
    </source>
</evidence>
<organism evidence="4 5">
    <name type="scientific">Tegillarca granosa</name>
    <name type="common">Malaysian cockle</name>
    <name type="synonym">Anadara granosa</name>
    <dbReference type="NCBI Taxonomy" id="220873"/>
    <lineage>
        <taxon>Eukaryota</taxon>
        <taxon>Metazoa</taxon>
        <taxon>Spiralia</taxon>
        <taxon>Lophotrochozoa</taxon>
        <taxon>Mollusca</taxon>
        <taxon>Bivalvia</taxon>
        <taxon>Autobranchia</taxon>
        <taxon>Pteriomorphia</taxon>
        <taxon>Arcoida</taxon>
        <taxon>Arcoidea</taxon>
        <taxon>Arcidae</taxon>
        <taxon>Tegillarca</taxon>
    </lineage>
</organism>
<gene>
    <name evidence="4" type="ORF">KUTeg_006103</name>
</gene>
<feature type="compositionally biased region" description="Low complexity" evidence="3">
    <location>
        <begin position="371"/>
        <end position="384"/>
    </location>
</feature>
<keyword evidence="2" id="KW-0040">ANK repeat</keyword>
<dbReference type="SUPFAM" id="SSF48403">
    <property type="entry name" value="Ankyrin repeat"/>
    <property type="match status" value="1"/>
</dbReference>
<feature type="compositionally biased region" description="Basic and acidic residues" evidence="3">
    <location>
        <begin position="123"/>
        <end position="136"/>
    </location>
</feature>
<feature type="compositionally biased region" description="Polar residues" evidence="3">
    <location>
        <begin position="654"/>
        <end position="682"/>
    </location>
</feature>
<dbReference type="EMBL" id="JARBDR010000328">
    <property type="protein sequence ID" value="KAJ8316089.1"/>
    <property type="molecule type" value="Genomic_DNA"/>
</dbReference>
<feature type="compositionally biased region" description="Polar residues" evidence="3">
    <location>
        <begin position="22"/>
        <end position="36"/>
    </location>
</feature>
<dbReference type="InterPro" id="IPR002110">
    <property type="entry name" value="Ankyrin_rpt"/>
</dbReference>
<dbReference type="PANTHER" id="PTHR46680">
    <property type="entry name" value="NF-KAPPA-B INHIBITOR ALPHA"/>
    <property type="match status" value="1"/>
</dbReference>
<dbReference type="InterPro" id="IPR036770">
    <property type="entry name" value="Ankyrin_rpt-contain_sf"/>
</dbReference>
<feature type="region of interest" description="Disordered" evidence="3">
    <location>
        <begin position="103"/>
        <end position="150"/>
    </location>
</feature>
<protein>
    <submittedName>
        <fullName evidence="4">Uncharacterized protein</fullName>
    </submittedName>
</protein>
<keyword evidence="5" id="KW-1185">Reference proteome</keyword>
<feature type="region of interest" description="Disordered" evidence="3">
    <location>
        <begin position="1"/>
        <end position="77"/>
    </location>
</feature>
<feature type="compositionally biased region" description="Basic and acidic residues" evidence="3">
    <location>
        <begin position="1"/>
        <end position="21"/>
    </location>
</feature>
<evidence type="ECO:0000256" key="2">
    <source>
        <dbReference type="ARBA" id="ARBA00023043"/>
    </source>
</evidence>
<dbReference type="PANTHER" id="PTHR46680:SF3">
    <property type="entry name" value="NF-KAPPA-B INHIBITOR CACTUS"/>
    <property type="match status" value="1"/>
</dbReference>
<proteinExistence type="predicted"/>
<dbReference type="Gene3D" id="1.25.40.20">
    <property type="entry name" value="Ankyrin repeat-containing domain"/>
    <property type="match status" value="1"/>
</dbReference>
<feature type="compositionally biased region" description="Polar residues" evidence="3">
    <location>
        <begin position="402"/>
        <end position="412"/>
    </location>
</feature>
<dbReference type="InterPro" id="IPR051070">
    <property type="entry name" value="NF-kappa-B_inhibitor"/>
</dbReference>
<feature type="region of interest" description="Disordered" evidence="3">
    <location>
        <begin position="487"/>
        <end position="525"/>
    </location>
</feature>
<accession>A0ABQ9FFI6</accession>
<feature type="region of interest" description="Disordered" evidence="3">
    <location>
        <begin position="654"/>
        <end position="702"/>
    </location>
</feature>
<reference evidence="4 5" key="1">
    <citation type="submission" date="2022-12" db="EMBL/GenBank/DDBJ databases">
        <title>Chromosome-level genome of Tegillarca granosa.</title>
        <authorList>
            <person name="Kim J."/>
        </authorList>
    </citation>
    <scope>NUCLEOTIDE SEQUENCE [LARGE SCALE GENOMIC DNA]</scope>
    <source>
        <strain evidence="4">Teg-2019</strain>
        <tissue evidence="4">Adductor muscle</tissue>
    </source>
</reference>
<evidence type="ECO:0000256" key="3">
    <source>
        <dbReference type="SAM" id="MobiDB-lite"/>
    </source>
</evidence>
<evidence type="ECO:0000313" key="5">
    <source>
        <dbReference type="Proteomes" id="UP001217089"/>
    </source>
</evidence>
<dbReference type="Pfam" id="PF12796">
    <property type="entry name" value="Ank_2"/>
    <property type="match status" value="1"/>
</dbReference>
<dbReference type="Proteomes" id="UP001217089">
    <property type="component" value="Unassembled WGS sequence"/>
</dbReference>
<name>A0ABQ9FFI6_TEGGR</name>